<dbReference type="InterPro" id="IPR021109">
    <property type="entry name" value="Peptidase_aspartic_dom_sf"/>
</dbReference>
<dbReference type="WBParaSite" id="HDID_0000662401-mRNA-1">
    <property type="protein sequence ID" value="HDID_0000662401-mRNA-1"/>
    <property type="gene ID" value="HDID_0000662401"/>
</dbReference>
<feature type="domain" description="Peptidase A2" evidence="3">
    <location>
        <begin position="169"/>
        <end position="242"/>
    </location>
</feature>
<reference evidence="6" key="1">
    <citation type="submission" date="2017-02" db="UniProtKB">
        <authorList>
            <consortium name="WormBaseParasite"/>
        </authorList>
    </citation>
    <scope>IDENTIFICATION</scope>
</reference>
<feature type="compositionally biased region" description="Basic residues" evidence="2">
    <location>
        <begin position="104"/>
        <end position="122"/>
    </location>
</feature>
<protein>
    <submittedName>
        <fullName evidence="6">Peptidase A2 domain-containing protein</fullName>
    </submittedName>
</protein>
<dbReference type="Gene3D" id="2.40.70.10">
    <property type="entry name" value="Acid Proteases"/>
    <property type="match status" value="1"/>
</dbReference>
<dbReference type="InterPro" id="IPR034132">
    <property type="entry name" value="RP_Saci-like"/>
</dbReference>
<dbReference type="InterPro" id="IPR043502">
    <property type="entry name" value="DNA/RNA_pol_sf"/>
</dbReference>
<dbReference type="FunFam" id="2.40.70.10:FF:000130">
    <property type="entry name" value="Retrovirus-related Pol polyprotein from transposon opus-like Protein"/>
    <property type="match status" value="1"/>
</dbReference>
<dbReference type="SUPFAM" id="SSF50630">
    <property type="entry name" value="Acid proteases"/>
    <property type="match status" value="1"/>
</dbReference>
<reference evidence="4 5" key="2">
    <citation type="submission" date="2018-11" db="EMBL/GenBank/DDBJ databases">
        <authorList>
            <consortium name="Pathogen Informatics"/>
        </authorList>
    </citation>
    <scope>NUCLEOTIDE SEQUENCE [LARGE SCALE GENOMIC DNA]</scope>
</reference>
<dbReference type="AlphaFoldDB" id="A0A0R3SNV9"/>
<proteinExistence type="predicted"/>
<keyword evidence="1" id="KW-0378">Hydrolase</keyword>
<evidence type="ECO:0000313" key="6">
    <source>
        <dbReference type="WBParaSite" id="HDID_0000662401-mRNA-1"/>
    </source>
</evidence>
<evidence type="ECO:0000256" key="2">
    <source>
        <dbReference type="SAM" id="MobiDB-lite"/>
    </source>
</evidence>
<organism evidence="6">
    <name type="scientific">Hymenolepis diminuta</name>
    <name type="common">Rat tapeworm</name>
    <dbReference type="NCBI Taxonomy" id="6216"/>
    <lineage>
        <taxon>Eukaryota</taxon>
        <taxon>Metazoa</taxon>
        <taxon>Spiralia</taxon>
        <taxon>Lophotrochozoa</taxon>
        <taxon>Platyhelminthes</taxon>
        <taxon>Cestoda</taxon>
        <taxon>Eucestoda</taxon>
        <taxon>Cyclophyllidea</taxon>
        <taxon>Hymenolepididae</taxon>
        <taxon>Hymenolepis</taxon>
    </lineage>
</organism>
<feature type="region of interest" description="Disordered" evidence="2">
    <location>
        <begin position="101"/>
        <end position="122"/>
    </location>
</feature>
<dbReference type="SUPFAM" id="SSF56672">
    <property type="entry name" value="DNA/RNA polymerases"/>
    <property type="match status" value="1"/>
</dbReference>
<evidence type="ECO:0000259" key="3">
    <source>
        <dbReference type="PROSITE" id="PS50175"/>
    </source>
</evidence>
<dbReference type="CDD" id="cd06094">
    <property type="entry name" value="RP_Saci_like"/>
    <property type="match status" value="1"/>
</dbReference>
<dbReference type="GO" id="GO:0004190">
    <property type="term" value="F:aspartic-type endopeptidase activity"/>
    <property type="evidence" value="ECO:0007669"/>
    <property type="project" value="InterPro"/>
</dbReference>
<accession>A0A0R3SNV9</accession>
<dbReference type="Gene3D" id="3.10.10.10">
    <property type="entry name" value="HIV Type 1 Reverse Transcriptase, subunit A, domain 1"/>
    <property type="match status" value="1"/>
</dbReference>
<dbReference type="InterPro" id="IPR001995">
    <property type="entry name" value="Peptidase_A2_cat"/>
</dbReference>
<sequence>MKLPAPGESFDTDFWKLLYFKKLPFYIQPILANGLKTEPIESLADMADNIIETAGPPRIEEIPYSSHLTPTKSEPPAAWEERMLKLEAKIDALTLQRSQLRSRPFNRRRRSQSRHAPRSRRHENKENNICWYHCTYGSFGKRPSPAVVAETVSGHSSNRLFLQDRNSGTSYLIDSGAEISVLPSTPGNRNSSDHPLILAAANGSPIKTYGQKSVTLDLGLRRTFSWIFTIADVSKPIIGADFLCHFGFLLDLRRKKLLDPLTSLHSKCTEYPCPTYCPITCIQSSESPFYSILKKFSDLTNPVCRDKPVNHSVTHSIATNGNPVKARVRRLSPTRYKSAKDKFEHMLDLGIIHRSSSNWSSALHLVPKKSADWRPCGDHRAL</sequence>
<dbReference type="OrthoDB" id="10064107at2759"/>
<evidence type="ECO:0000256" key="1">
    <source>
        <dbReference type="ARBA" id="ARBA00022801"/>
    </source>
</evidence>
<dbReference type="EMBL" id="UYSG01006398">
    <property type="protein sequence ID" value="VDL58940.1"/>
    <property type="molecule type" value="Genomic_DNA"/>
</dbReference>
<evidence type="ECO:0000313" key="4">
    <source>
        <dbReference type="EMBL" id="VDL58940.1"/>
    </source>
</evidence>
<dbReference type="Proteomes" id="UP000274504">
    <property type="component" value="Unassembled WGS sequence"/>
</dbReference>
<dbReference type="PROSITE" id="PS50175">
    <property type="entry name" value="ASP_PROT_RETROV"/>
    <property type="match status" value="1"/>
</dbReference>
<dbReference type="STRING" id="6216.A0A0R3SNV9"/>
<gene>
    <name evidence="4" type="ORF">HDID_LOCUS6622</name>
</gene>
<evidence type="ECO:0000313" key="5">
    <source>
        <dbReference type="Proteomes" id="UP000274504"/>
    </source>
</evidence>
<dbReference type="GO" id="GO:0006508">
    <property type="term" value="P:proteolysis"/>
    <property type="evidence" value="ECO:0007669"/>
    <property type="project" value="InterPro"/>
</dbReference>
<name>A0A0R3SNV9_HYMDI</name>